<dbReference type="Pfam" id="PF00954">
    <property type="entry name" value="S_locus_glycop"/>
    <property type="match status" value="1"/>
</dbReference>
<evidence type="ECO:0000259" key="5">
    <source>
        <dbReference type="PROSITE" id="PS50927"/>
    </source>
</evidence>
<proteinExistence type="predicted"/>
<feature type="domain" description="Bulb-type lectin" evidence="5">
    <location>
        <begin position="69"/>
        <end position="183"/>
    </location>
</feature>
<accession>A0A835DP51</accession>
<dbReference type="CDD" id="cd01098">
    <property type="entry name" value="PAN_AP_plant"/>
    <property type="match status" value="1"/>
</dbReference>
<feature type="transmembrane region" description="Helical" evidence="3">
    <location>
        <begin position="493"/>
        <end position="517"/>
    </location>
</feature>
<dbReference type="Pfam" id="PF01453">
    <property type="entry name" value="B_lectin"/>
    <property type="match status" value="1"/>
</dbReference>
<evidence type="ECO:0000256" key="4">
    <source>
        <dbReference type="SAM" id="SignalP"/>
    </source>
</evidence>
<dbReference type="Proteomes" id="UP000655225">
    <property type="component" value="Unassembled WGS sequence"/>
</dbReference>
<dbReference type="SMART" id="SM00108">
    <property type="entry name" value="B_lectin"/>
    <property type="match status" value="1"/>
</dbReference>
<comment type="caution">
    <text evidence="6">The sequence shown here is derived from an EMBL/GenBank/DDBJ whole genome shotgun (WGS) entry which is preliminary data.</text>
</comment>
<keyword evidence="3" id="KW-0812">Transmembrane</keyword>
<organism evidence="6 7">
    <name type="scientific">Tetracentron sinense</name>
    <name type="common">Spur-leaf</name>
    <dbReference type="NCBI Taxonomy" id="13715"/>
    <lineage>
        <taxon>Eukaryota</taxon>
        <taxon>Viridiplantae</taxon>
        <taxon>Streptophyta</taxon>
        <taxon>Embryophyta</taxon>
        <taxon>Tracheophyta</taxon>
        <taxon>Spermatophyta</taxon>
        <taxon>Magnoliopsida</taxon>
        <taxon>Trochodendrales</taxon>
        <taxon>Trochodendraceae</taxon>
        <taxon>Tetracentron</taxon>
    </lineage>
</organism>
<dbReference type="InterPro" id="IPR000858">
    <property type="entry name" value="S_locus_glycoprot_dom"/>
</dbReference>
<gene>
    <name evidence="6" type="ORF">HHK36_003617</name>
</gene>
<dbReference type="InterPro" id="IPR051343">
    <property type="entry name" value="G-type_lectin_kinases/EP1-like"/>
</dbReference>
<sequence>MATLIIFLFSVLSSLLWGSSAQTSVIIFNSSRSISMTSTIFYLNSSQPSTWSNDHSINQTVDFSDGSRARLVLSRDPITCGFFCTETCNSYLFSVVVRGESKIRTPQVSFPGLVWSANRDYPVGENATLKLTRHEGLVLRDSDDTKVWSTNISGNSVMGMNITDSGNLVLFNDEGAMVWQSFDHPADSLCIGQSLHEGQKLIASAPGANWSHGSYYATFTSSAGFAAFIEAGQPLMYFQLVPNQSPRNSGKTNYTIFERGYGLVVKSGNLQAQAGSLVIYFPLDSYFQHIRLDSDGQLRIYQYRTGDEWRVLSDLVAEKLGECQYPRRCGDYGVCREAQCSCPEGKDGMQYFKQTQVQLPELGCSRITPLSCKPSLDQHRLLEVENVTYFNLIDSDAAFPGYKDIDGCKQACLQNCSCSAVFFKYESNASNGHCYLPSEILSIRGGKMPNYNFTSTAFIKVQIPYMAPSPLPIEGPTSGVSPPSPPSKNRLNLVAIIAGSSAGALVIVCLLIIFYFVNLRKNTVEDEGEDYIKQMAGVPMRFSYENLRVATEDFKEKLDMQSHGEEAVRMIRIAAWCLQDDHTRRPLMSVVVKVLEGVMEVDPNIIYRFSNAMAPPSVADDPISTAPQASVLSAPR</sequence>
<dbReference type="CDD" id="cd00028">
    <property type="entry name" value="B_lectin"/>
    <property type="match status" value="1"/>
</dbReference>
<dbReference type="GO" id="GO:0048544">
    <property type="term" value="P:recognition of pollen"/>
    <property type="evidence" value="ECO:0007669"/>
    <property type="project" value="InterPro"/>
</dbReference>
<dbReference type="InterPro" id="IPR036426">
    <property type="entry name" value="Bulb-type_lectin_dom_sf"/>
</dbReference>
<feature type="signal peptide" evidence="4">
    <location>
        <begin position="1"/>
        <end position="21"/>
    </location>
</feature>
<dbReference type="AlphaFoldDB" id="A0A835DP51"/>
<dbReference type="PROSITE" id="PS50927">
    <property type="entry name" value="BULB_LECTIN"/>
    <property type="match status" value="1"/>
</dbReference>
<dbReference type="FunFam" id="2.90.10.30:FF:000003">
    <property type="entry name" value="Os04g0303100 protein"/>
    <property type="match status" value="1"/>
</dbReference>
<dbReference type="Gene3D" id="2.90.10.30">
    <property type="match status" value="1"/>
</dbReference>
<name>A0A835DP51_TETSI</name>
<evidence type="ECO:0000313" key="6">
    <source>
        <dbReference type="EMBL" id="KAF8411078.1"/>
    </source>
</evidence>
<feature type="chain" id="PRO_5032660936" description="Bulb-type lectin domain-containing protein" evidence="4">
    <location>
        <begin position="22"/>
        <end position="636"/>
    </location>
</feature>
<keyword evidence="3" id="KW-1133">Transmembrane helix</keyword>
<evidence type="ECO:0000256" key="2">
    <source>
        <dbReference type="ARBA" id="ARBA00023157"/>
    </source>
</evidence>
<evidence type="ECO:0000313" key="7">
    <source>
        <dbReference type="Proteomes" id="UP000655225"/>
    </source>
</evidence>
<keyword evidence="7" id="KW-1185">Reference proteome</keyword>
<evidence type="ECO:0000256" key="1">
    <source>
        <dbReference type="ARBA" id="ARBA00022729"/>
    </source>
</evidence>
<evidence type="ECO:0000256" key="3">
    <source>
        <dbReference type="SAM" id="Phobius"/>
    </source>
</evidence>
<dbReference type="OMA" id="FNDEGAM"/>
<dbReference type="SUPFAM" id="SSF51110">
    <property type="entry name" value="alpha-D-mannose-specific plant lectins"/>
    <property type="match status" value="1"/>
</dbReference>
<reference evidence="6 7" key="1">
    <citation type="submission" date="2020-04" db="EMBL/GenBank/DDBJ databases">
        <title>Plant Genome Project.</title>
        <authorList>
            <person name="Zhang R.-G."/>
        </authorList>
    </citation>
    <scope>NUCLEOTIDE SEQUENCE [LARGE SCALE GENOMIC DNA]</scope>
    <source>
        <strain evidence="6">YNK0</strain>
        <tissue evidence="6">Leaf</tissue>
    </source>
</reference>
<keyword evidence="3" id="KW-0472">Membrane</keyword>
<protein>
    <recommendedName>
        <fullName evidence="5">Bulb-type lectin domain-containing protein</fullName>
    </recommendedName>
</protein>
<dbReference type="EMBL" id="JABCRI010000002">
    <property type="protein sequence ID" value="KAF8411078.1"/>
    <property type="molecule type" value="Genomic_DNA"/>
</dbReference>
<keyword evidence="2" id="KW-1015">Disulfide bond</keyword>
<dbReference type="OrthoDB" id="4062651at2759"/>
<dbReference type="PANTHER" id="PTHR47976:SF66">
    <property type="entry name" value="G-TYPE LECTIN S-RECEPTOR-LIKE SERINE_THREONINE-PROTEIN KINASE SD2-5"/>
    <property type="match status" value="1"/>
</dbReference>
<dbReference type="InterPro" id="IPR001480">
    <property type="entry name" value="Bulb-type_lectin_dom"/>
</dbReference>
<dbReference type="PANTHER" id="PTHR47976">
    <property type="entry name" value="G-TYPE LECTIN S-RECEPTOR-LIKE SERINE/THREONINE-PROTEIN KINASE SD2-5"/>
    <property type="match status" value="1"/>
</dbReference>
<keyword evidence="1 4" id="KW-0732">Signal</keyword>